<dbReference type="EMBL" id="CP044824">
    <property type="protein sequence ID" value="QFP48753.1"/>
    <property type="molecule type" value="Genomic_DNA"/>
</dbReference>
<accession>A0A5P8ARP2</accession>
<organism evidence="2">
    <name type="scientific">Borrelia miyamotoi</name>
    <dbReference type="NCBI Taxonomy" id="47466"/>
    <lineage>
        <taxon>Bacteria</taxon>
        <taxon>Pseudomonadati</taxon>
        <taxon>Spirochaetota</taxon>
        <taxon>Spirochaetia</taxon>
        <taxon>Spirochaetales</taxon>
        <taxon>Borreliaceae</taxon>
        <taxon>Borrelia</taxon>
    </lineage>
</organism>
<evidence type="ECO:0000313" key="3">
    <source>
        <dbReference type="EMBL" id="QFP48753.1"/>
    </source>
</evidence>
<reference evidence="2" key="1">
    <citation type="submission" date="2019-10" db="EMBL/GenBank/DDBJ databases">
        <title>Whole genome sequencing of Borrelia miyamotoi strains isolated in Europe.</title>
        <authorList>
            <person name="Sprong H."/>
            <person name="Azagi T."/>
            <person name="Kuleshov K.V."/>
            <person name="Platonov A.E."/>
            <person name="Hoornstra D."/>
            <person name="Hovius J.W."/>
        </authorList>
    </citation>
    <scope>NUCLEOTIDE SEQUENCE</scope>
    <source>
        <strain evidence="3">NL-IR-1</strain>
        <strain evidence="2">NL-IR-2</strain>
        <plasmid evidence="2">unnamed</plasmid>
    </source>
</reference>
<keyword evidence="2" id="KW-0614">Plasmid</keyword>
<name>A0A5P8ARP2_9SPIR</name>
<feature type="compositionally biased region" description="Acidic residues" evidence="1">
    <location>
        <begin position="72"/>
        <end position="88"/>
    </location>
</feature>
<sequence>MIHYILNICINAYDKENIYMSKFKSLIMLCISFLMLYCHDTSSKKEKLKREHNIPTEKTNHSNKEQTFDNLTETEDEDDEDYEDENVKEDETSVTESVTTDNPKKHKFKSFMHVINILKNRYKDIKNMVAKIKPWILEHPDKKKELGNAFTTIYKFLDEKRKIHANNKTFNEYITDAINAGHGNHENGKYGASFGQDININFIFDFFTLFKNHLTTFAKDSKSAEEIFEFIKTKLLNTDPDVNRLITKW</sequence>
<keyword evidence="2" id="KW-0449">Lipoprotein</keyword>
<protein>
    <submittedName>
        <fullName evidence="2">Mlp family lipoprotein</fullName>
    </submittedName>
</protein>
<gene>
    <name evidence="2" type="ORF">F9Y90_05740</name>
    <name evidence="3" type="ORF">F9Y91_05975</name>
</gene>
<feature type="compositionally biased region" description="Basic and acidic residues" evidence="1">
    <location>
        <begin position="48"/>
        <end position="67"/>
    </location>
</feature>
<feature type="region of interest" description="Disordered" evidence="1">
    <location>
        <begin position="48"/>
        <end position="101"/>
    </location>
</feature>
<dbReference type="EMBL" id="CP044656">
    <property type="protein sequence ID" value="QFP42590.1"/>
    <property type="molecule type" value="Genomic_DNA"/>
</dbReference>
<evidence type="ECO:0000313" key="2">
    <source>
        <dbReference type="EMBL" id="QFP42590.1"/>
    </source>
</evidence>
<geneLocation type="plasmid" evidence="2">
    <name>unnamed</name>
</geneLocation>
<proteinExistence type="predicted"/>
<evidence type="ECO:0000256" key="1">
    <source>
        <dbReference type="SAM" id="MobiDB-lite"/>
    </source>
</evidence>
<dbReference type="AlphaFoldDB" id="A0A5P8ARP2"/>